<dbReference type="Pfam" id="PF04851">
    <property type="entry name" value="ResIII"/>
    <property type="match status" value="1"/>
</dbReference>
<dbReference type="GO" id="GO:0003677">
    <property type="term" value="F:DNA binding"/>
    <property type="evidence" value="ECO:0007669"/>
    <property type="project" value="InterPro"/>
</dbReference>
<dbReference type="InterPro" id="IPR050742">
    <property type="entry name" value="Helicase_Restrict-Modif_Enz"/>
</dbReference>
<dbReference type="InterPro" id="IPR006935">
    <property type="entry name" value="Helicase/UvrB_N"/>
</dbReference>
<dbReference type="PANTHER" id="PTHR47396">
    <property type="entry name" value="TYPE I RESTRICTION ENZYME ECOKI R PROTEIN"/>
    <property type="match status" value="1"/>
</dbReference>
<dbReference type="SUPFAM" id="SSF52540">
    <property type="entry name" value="P-loop containing nucleoside triphosphate hydrolases"/>
    <property type="match status" value="2"/>
</dbReference>
<dbReference type="GO" id="GO:0016787">
    <property type="term" value="F:hydrolase activity"/>
    <property type="evidence" value="ECO:0007669"/>
    <property type="project" value="InterPro"/>
</dbReference>
<dbReference type="GO" id="GO:0005524">
    <property type="term" value="F:ATP binding"/>
    <property type="evidence" value="ECO:0007669"/>
    <property type="project" value="InterPro"/>
</dbReference>
<evidence type="ECO:0000313" key="3">
    <source>
        <dbReference type="Proteomes" id="UP000034753"/>
    </source>
</evidence>
<dbReference type="CDD" id="cd18785">
    <property type="entry name" value="SF2_C"/>
    <property type="match status" value="1"/>
</dbReference>
<comment type="caution">
    <text evidence="2">The sequence shown here is derived from an EMBL/GenBank/DDBJ whole genome shotgun (WGS) entry which is preliminary data.</text>
</comment>
<dbReference type="PROSITE" id="PS51192">
    <property type="entry name" value="HELICASE_ATP_BIND_1"/>
    <property type="match status" value="1"/>
</dbReference>
<dbReference type="Proteomes" id="UP000034753">
    <property type="component" value="Unassembled WGS sequence"/>
</dbReference>
<dbReference type="PANTHER" id="PTHR47396:SF1">
    <property type="entry name" value="ATP-DEPENDENT HELICASE IRC3-RELATED"/>
    <property type="match status" value="1"/>
</dbReference>
<dbReference type="InterPro" id="IPR014001">
    <property type="entry name" value="Helicase_ATP-bd"/>
</dbReference>
<name>A0A0G0WME7_9BACT</name>
<dbReference type="SMART" id="SM00487">
    <property type="entry name" value="DEXDc"/>
    <property type="match status" value="1"/>
</dbReference>
<protein>
    <submittedName>
        <fullName evidence="2">Type III restriction enzyme, res subunit</fullName>
    </submittedName>
</protein>
<dbReference type="AlphaFoldDB" id="A0A0G0WME7"/>
<gene>
    <name evidence="2" type="ORF">UU67_C0028G0007</name>
</gene>
<organism evidence="2 3">
    <name type="scientific">Candidatus Daviesbacteria bacterium GW2011_GWB1_41_5</name>
    <dbReference type="NCBI Taxonomy" id="1618429"/>
    <lineage>
        <taxon>Bacteria</taxon>
        <taxon>Candidatus Daviesiibacteriota</taxon>
    </lineage>
</organism>
<dbReference type="Gene3D" id="3.40.50.300">
    <property type="entry name" value="P-loop containing nucleotide triphosphate hydrolases"/>
    <property type="match status" value="2"/>
</dbReference>
<accession>A0A0G0WME7</accession>
<sequence>MIILRDYQKEAVAELKERANKLLDKPNNPICIFKAPTGSGKTIMMAEFLKEFIEHRDDHRSFAFIWAAPRKLHIQSKEKLEQYYSDSKALRCSFFEDLMDKKIGESEILFLNWESINKKDNLIIRENEQENNLSKILENTREDGQEIILIIDESHHAAQTETSQNLIRDINPRVTIEVSATPHLSSDYRVLVEFFDVKQEGMIKKEVAINPEFQNIKVSGKSADEVVLDAAIGKRKELVKAYKGEGSEINPLVLIQLPDKRVGSTDKKEEIVALLKKKDMTVSNGKLAIYLSEDKENLANIAKNNNDAEMMIFKQAIALGWDCPRASILVLFRDWRSIIFSIQTIGRIMRMPELKHYEDHPELNFGYVYTNLSDISIHEDLAKDYITVFESKRRPDYKPINLASCHSKRFREETRLASFFIPIFLDAAKELRLKDKINLKVKTSVSELIAEGKIEELDHVVEHIEKAGTIAIDQTALERQNTFSAFIAEALSPLYPEPRSVGRVRDSIYRFFLGAFKMNYEDEQEKIMNTVLNKQNREFFRNVIDRAKELYLERVGRGKKELITGEEWNVPEKLSFNSFFEEKKYKNSIMQPFFYDIRASQRWKTEEDFIKYLEKGGGVDWWFKNGDRDATYFAVPYTEAGIDMPFYVDFIVKMKDGRIGLFDTKSGITAKVAGPKAEGLAKYIKEQDRKGKKLFGGITTQKDSNWFYNDNEKYDEADPKQRKLLDLDE</sequence>
<dbReference type="GO" id="GO:0005829">
    <property type="term" value="C:cytosol"/>
    <property type="evidence" value="ECO:0007669"/>
    <property type="project" value="TreeGrafter"/>
</dbReference>
<dbReference type="EMBL" id="LCBN01000028">
    <property type="protein sequence ID" value="KKS13252.1"/>
    <property type="molecule type" value="Genomic_DNA"/>
</dbReference>
<proteinExistence type="predicted"/>
<reference evidence="2 3" key="1">
    <citation type="journal article" date="2015" name="Nature">
        <title>rRNA introns, odd ribosomes, and small enigmatic genomes across a large radiation of phyla.</title>
        <authorList>
            <person name="Brown C.T."/>
            <person name="Hug L.A."/>
            <person name="Thomas B.C."/>
            <person name="Sharon I."/>
            <person name="Castelle C.J."/>
            <person name="Singh A."/>
            <person name="Wilkins M.J."/>
            <person name="Williams K.H."/>
            <person name="Banfield J.F."/>
        </authorList>
    </citation>
    <scope>NUCLEOTIDE SEQUENCE [LARGE SCALE GENOMIC DNA]</scope>
</reference>
<dbReference type="InterPro" id="IPR027417">
    <property type="entry name" value="P-loop_NTPase"/>
</dbReference>
<feature type="domain" description="Helicase ATP-binding" evidence="1">
    <location>
        <begin position="22"/>
        <end position="200"/>
    </location>
</feature>
<evidence type="ECO:0000259" key="1">
    <source>
        <dbReference type="PROSITE" id="PS51192"/>
    </source>
</evidence>
<evidence type="ECO:0000313" key="2">
    <source>
        <dbReference type="EMBL" id="KKS13252.1"/>
    </source>
</evidence>